<proteinExistence type="predicted"/>
<dbReference type="Pfam" id="PF18052">
    <property type="entry name" value="Rx_N"/>
    <property type="match status" value="1"/>
</dbReference>
<dbReference type="Gene3D" id="1.20.5.4130">
    <property type="match status" value="1"/>
</dbReference>
<evidence type="ECO:0000256" key="4">
    <source>
        <dbReference type="ARBA" id="ARBA00022840"/>
    </source>
</evidence>
<keyword evidence="1" id="KW-0677">Repeat</keyword>
<sequence length="537" mass="60854">MSVVGGAALSAFFSVLFDKLASQFLEHIKNLGVDDTQLQRLKNTITMVYVVLSNADELQFLNPLVKQLMDELNDVIYLAEDLVDEVNYLVVAKHQGKCKTSIMNFNDKFEKMILKLENAVKHRDIFDLMKKGIGEKTSPRLPTTSLVDESKTYGRELDKSLVMKFLMNGNAVDDIFKALQKARCLRTVLRLGFSTLGRTDQVTETAIKSFLGAQNQQFSKLLKLHLLNCDNLTGKLLPCYLPLLEELYMKDCLKLKFPCDDGSIKYEKLQILKIENSCDELWAFNLNSFEMLEDLFIENCSLLIYIRVPKEAHLSIKKLKIHNCNHFRGFLDYYAAHFPSIMTLSISHCRELLSFPKGGLPSNLQSLLIEKCYLVTAMDAWGLNNMASLTHLTIIGGSPGLNLKSFPAKGLLPASLTSLVFGEFRELEILDLNGLELLSSLEMMEIKTCVRLRSMSEEGRLPNSLNSLEITECLMLTERCQYGGEDWEKISRITNKVINGEVMLVFVLHLSGNNSWPAFAFHSVHLTQIQQQPYEFG</sequence>
<keyword evidence="4" id="KW-0067">ATP-binding</keyword>
<keyword evidence="3" id="KW-0611">Plant defense</keyword>
<dbReference type="InterPro" id="IPR032675">
    <property type="entry name" value="LRR_dom_sf"/>
</dbReference>
<reference evidence="7" key="1">
    <citation type="journal article" date="2019" name="Gigascience">
        <title>De novo genome assembly of the endangered Acer yangbiense, a plant species with extremely small populations endemic to Yunnan Province, China.</title>
        <authorList>
            <person name="Yang J."/>
            <person name="Wariss H.M."/>
            <person name="Tao L."/>
            <person name="Zhang R."/>
            <person name="Yun Q."/>
            <person name="Hollingsworth P."/>
            <person name="Dao Z."/>
            <person name="Luo G."/>
            <person name="Guo H."/>
            <person name="Ma Y."/>
            <person name="Sun W."/>
        </authorList>
    </citation>
    <scope>NUCLEOTIDE SEQUENCE [LARGE SCALE GENOMIC DNA]</scope>
    <source>
        <strain evidence="7">cv. Malutang</strain>
    </source>
</reference>
<dbReference type="GO" id="GO:0006952">
    <property type="term" value="P:defense response"/>
    <property type="evidence" value="ECO:0007669"/>
    <property type="project" value="UniProtKB-KW"/>
</dbReference>
<gene>
    <name evidence="6" type="ORF">EZV62_017260</name>
</gene>
<keyword evidence="7" id="KW-1185">Reference proteome</keyword>
<organism evidence="6 7">
    <name type="scientific">Acer yangbiense</name>
    <dbReference type="NCBI Taxonomy" id="1000413"/>
    <lineage>
        <taxon>Eukaryota</taxon>
        <taxon>Viridiplantae</taxon>
        <taxon>Streptophyta</taxon>
        <taxon>Embryophyta</taxon>
        <taxon>Tracheophyta</taxon>
        <taxon>Spermatophyta</taxon>
        <taxon>Magnoliopsida</taxon>
        <taxon>eudicotyledons</taxon>
        <taxon>Gunneridae</taxon>
        <taxon>Pentapetalae</taxon>
        <taxon>rosids</taxon>
        <taxon>malvids</taxon>
        <taxon>Sapindales</taxon>
        <taxon>Sapindaceae</taxon>
        <taxon>Hippocastanoideae</taxon>
        <taxon>Acereae</taxon>
        <taxon>Acer</taxon>
    </lineage>
</organism>
<protein>
    <recommendedName>
        <fullName evidence="5">Disease resistance N-terminal domain-containing protein</fullName>
    </recommendedName>
</protein>
<evidence type="ECO:0000313" key="7">
    <source>
        <dbReference type="Proteomes" id="UP000323000"/>
    </source>
</evidence>
<accession>A0A5C7HG47</accession>
<dbReference type="SUPFAM" id="SSF52058">
    <property type="entry name" value="L domain-like"/>
    <property type="match status" value="1"/>
</dbReference>
<name>A0A5C7HG47_9ROSI</name>
<dbReference type="Gene3D" id="3.80.10.10">
    <property type="entry name" value="Ribonuclease Inhibitor"/>
    <property type="match status" value="1"/>
</dbReference>
<dbReference type="Proteomes" id="UP000323000">
    <property type="component" value="Chromosome 8"/>
</dbReference>
<dbReference type="InterPro" id="IPR041118">
    <property type="entry name" value="Rx_N"/>
</dbReference>
<feature type="domain" description="Disease resistance N-terminal" evidence="5">
    <location>
        <begin position="10"/>
        <end position="95"/>
    </location>
</feature>
<evidence type="ECO:0000256" key="1">
    <source>
        <dbReference type="ARBA" id="ARBA00022737"/>
    </source>
</evidence>
<evidence type="ECO:0000256" key="3">
    <source>
        <dbReference type="ARBA" id="ARBA00022821"/>
    </source>
</evidence>
<dbReference type="AlphaFoldDB" id="A0A5C7HG47"/>
<dbReference type="GO" id="GO:0005524">
    <property type="term" value="F:ATP binding"/>
    <property type="evidence" value="ECO:0007669"/>
    <property type="project" value="UniProtKB-KW"/>
</dbReference>
<comment type="caution">
    <text evidence="6">The sequence shown here is derived from an EMBL/GenBank/DDBJ whole genome shotgun (WGS) entry which is preliminary data.</text>
</comment>
<evidence type="ECO:0000313" key="6">
    <source>
        <dbReference type="EMBL" id="TXG55947.1"/>
    </source>
</evidence>
<evidence type="ECO:0000256" key="2">
    <source>
        <dbReference type="ARBA" id="ARBA00022741"/>
    </source>
</evidence>
<dbReference type="OrthoDB" id="1626084at2759"/>
<keyword evidence="2" id="KW-0547">Nucleotide-binding</keyword>
<dbReference type="EMBL" id="VAHF01000008">
    <property type="protein sequence ID" value="TXG55947.1"/>
    <property type="molecule type" value="Genomic_DNA"/>
</dbReference>
<evidence type="ECO:0000259" key="5">
    <source>
        <dbReference type="Pfam" id="PF18052"/>
    </source>
</evidence>
<dbReference type="PANTHER" id="PTHR36766">
    <property type="entry name" value="PLANT BROAD-SPECTRUM MILDEW RESISTANCE PROTEIN RPW8"/>
    <property type="match status" value="1"/>
</dbReference>
<dbReference type="PANTHER" id="PTHR36766:SF63">
    <property type="entry name" value="NB-ARC DOMAIN-CONTAINING PROTEIN"/>
    <property type="match status" value="1"/>
</dbReference>